<comment type="caution">
    <text evidence="2">The sequence shown here is derived from an EMBL/GenBank/DDBJ whole genome shotgun (WGS) entry which is preliminary data.</text>
</comment>
<dbReference type="Pfam" id="PF00069">
    <property type="entry name" value="Pkinase"/>
    <property type="match status" value="1"/>
</dbReference>
<dbReference type="AlphaFoldDB" id="A0A438GZ33"/>
<dbReference type="GO" id="GO:0005524">
    <property type="term" value="F:ATP binding"/>
    <property type="evidence" value="ECO:0007669"/>
    <property type="project" value="InterPro"/>
</dbReference>
<accession>A0A438GZ33</accession>
<dbReference type="SUPFAM" id="SSF56112">
    <property type="entry name" value="Protein kinase-like (PK-like)"/>
    <property type="match status" value="1"/>
</dbReference>
<keyword evidence="2" id="KW-0418">Kinase</keyword>
<dbReference type="PROSITE" id="PS50011">
    <property type="entry name" value="PROTEIN_KINASE_DOM"/>
    <property type="match status" value="1"/>
</dbReference>
<dbReference type="InterPro" id="IPR052751">
    <property type="entry name" value="Plant_MAPKKK"/>
</dbReference>
<proteinExistence type="predicted"/>
<evidence type="ECO:0000313" key="2">
    <source>
        <dbReference type="EMBL" id="RVW77534.1"/>
    </source>
</evidence>
<dbReference type="Gene3D" id="1.10.510.10">
    <property type="entry name" value="Transferase(Phosphotransferase) domain 1"/>
    <property type="match status" value="1"/>
</dbReference>
<protein>
    <submittedName>
        <fullName evidence="2">Mitogen-activated protein kinase kinase kinase A</fullName>
    </submittedName>
</protein>
<dbReference type="PANTHER" id="PTHR48011:SF5">
    <property type="entry name" value="PROTEIN KINASE DOMAIN-CONTAINING PROTEIN"/>
    <property type="match status" value="1"/>
</dbReference>
<dbReference type="InterPro" id="IPR011009">
    <property type="entry name" value="Kinase-like_dom_sf"/>
</dbReference>
<evidence type="ECO:0000259" key="1">
    <source>
        <dbReference type="PROSITE" id="PS50011"/>
    </source>
</evidence>
<dbReference type="Proteomes" id="UP000288805">
    <property type="component" value="Unassembled WGS sequence"/>
</dbReference>
<keyword evidence="2" id="KW-0808">Transferase</keyword>
<dbReference type="InterPro" id="IPR000719">
    <property type="entry name" value="Prot_kinase_dom"/>
</dbReference>
<feature type="domain" description="Protein kinase" evidence="1">
    <location>
        <begin position="1"/>
        <end position="66"/>
    </location>
</feature>
<gene>
    <name evidence="2" type="primary">mkkA</name>
    <name evidence="2" type="ORF">CK203_050279</name>
</gene>
<dbReference type="GO" id="GO:0004672">
    <property type="term" value="F:protein kinase activity"/>
    <property type="evidence" value="ECO:0007669"/>
    <property type="project" value="InterPro"/>
</dbReference>
<dbReference type="EMBL" id="QGNW01000311">
    <property type="protein sequence ID" value="RVW77534.1"/>
    <property type="molecule type" value="Genomic_DNA"/>
</dbReference>
<organism evidence="2 3">
    <name type="scientific">Vitis vinifera</name>
    <name type="common">Grape</name>
    <dbReference type="NCBI Taxonomy" id="29760"/>
    <lineage>
        <taxon>Eukaryota</taxon>
        <taxon>Viridiplantae</taxon>
        <taxon>Streptophyta</taxon>
        <taxon>Embryophyta</taxon>
        <taxon>Tracheophyta</taxon>
        <taxon>Spermatophyta</taxon>
        <taxon>Magnoliopsida</taxon>
        <taxon>eudicotyledons</taxon>
        <taxon>Gunneridae</taxon>
        <taxon>Pentapetalae</taxon>
        <taxon>rosids</taxon>
        <taxon>Vitales</taxon>
        <taxon>Vitaceae</taxon>
        <taxon>Viteae</taxon>
        <taxon>Vitis</taxon>
    </lineage>
</organism>
<reference evidence="2 3" key="1">
    <citation type="journal article" date="2018" name="PLoS Genet.">
        <title>Population sequencing reveals clonal diversity and ancestral inbreeding in the grapevine cultivar Chardonnay.</title>
        <authorList>
            <person name="Roach M.J."/>
            <person name="Johnson D.L."/>
            <person name="Bohlmann J."/>
            <person name="van Vuuren H.J."/>
            <person name="Jones S.J."/>
            <person name="Pretorius I.S."/>
            <person name="Schmidt S.A."/>
            <person name="Borneman A.R."/>
        </authorList>
    </citation>
    <scope>NUCLEOTIDE SEQUENCE [LARGE SCALE GENOMIC DNA]</scope>
    <source>
        <strain evidence="3">cv. Chardonnay</strain>
        <tissue evidence="2">Leaf</tissue>
    </source>
</reference>
<dbReference type="PANTHER" id="PTHR48011">
    <property type="entry name" value="CCR4-NOT TRANSCRIPTIONAL COMPLEX SUBUNIT CAF120-RELATED"/>
    <property type="match status" value="1"/>
</dbReference>
<evidence type="ECO:0000313" key="3">
    <source>
        <dbReference type="Proteomes" id="UP000288805"/>
    </source>
</evidence>
<dbReference type="PROSITE" id="PS51257">
    <property type="entry name" value="PROKAR_LIPOPROTEIN"/>
    <property type="match status" value="1"/>
</dbReference>
<name>A0A438GZ33_VITVI</name>
<sequence>MATGRPPWSGEVSNPMAAVMMIACSNKIPQIPTHLSKEGLDFLAKCLDRNPAKRWTAEELLSHPFVSRHLERENLRKEDFDSPKSILDVRNHEDGSDSDQPECVDGCGFFRRISFSKRHGCKGKKMNKKSRKQLVEGDLASSGNWVTVRSG</sequence>